<feature type="domain" description="HipA N-terminal subdomain 1" evidence="5">
    <location>
        <begin position="17"/>
        <end position="89"/>
    </location>
</feature>
<comment type="caution">
    <text evidence="6">The sequence shown here is derived from an EMBL/GenBank/DDBJ whole genome shotgun (WGS) entry which is preliminary data.</text>
</comment>
<dbReference type="Proteomes" id="UP001232750">
    <property type="component" value="Unassembled WGS sequence"/>
</dbReference>
<keyword evidence="3" id="KW-0418">Kinase</keyword>
<dbReference type="RefSeq" id="WP_283831571.1">
    <property type="nucleotide sequence ID" value="NZ_JASJEU010000012.1"/>
</dbReference>
<comment type="similarity">
    <text evidence="1">Belongs to the HipA Ser/Thr kinase family.</text>
</comment>
<keyword evidence="2" id="KW-0808">Transferase</keyword>
<evidence type="ECO:0000313" key="6">
    <source>
        <dbReference type="EMBL" id="MDJ1650219.1"/>
    </source>
</evidence>
<feature type="domain" description="HipA-like C-terminal" evidence="4">
    <location>
        <begin position="170"/>
        <end position="377"/>
    </location>
</feature>
<keyword evidence="7" id="KW-1185">Reference proteome</keyword>
<evidence type="ECO:0000256" key="1">
    <source>
        <dbReference type="ARBA" id="ARBA00010164"/>
    </source>
</evidence>
<name>A0ABT7DL15_9ACTN</name>
<dbReference type="PANTHER" id="PTHR37419">
    <property type="entry name" value="SERINE/THREONINE-PROTEIN KINASE TOXIN HIPA"/>
    <property type="match status" value="1"/>
</dbReference>
<reference evidence="6 7" key="1">
    <citation type="submission" date="2023-05" db="EMBL/GenBank/DDBJ databases">
        <title>Gordonibacter KGMB12511T sp. nov., isolated from faeces of healthy Korean.</title>
        <authorList>
            <person name="Kim H.S."/>
            <person name="Kim J.-S."/>
            <person name="Suh M.K."/>
            <person name="Eom M.K."/>
            <person name="Do H.E."/>
            <person name="Lee J.-S."/>
        </authorList>
    </citation>
    <scope>NUCLEOTIDE SEQUENCE [LARGE SCALE GENOMIC DNA]</scope>
    <source>
        <strain evidence="6 7">KGMB12511</strain>
    </source>
</reference>
<gene>
    <name evidence="6" type="ORF">QNJ86_05365</name>
</gene>
<accession>A0ABT7DL15</accession>
<sequence length="414" mass="45405">MKSPVDIYLDATVPQKVGTAHFNLRRGRLSTMFSYDAAYLASGSSFAIDPHLPLVAQAHYCDGMPGAFRDSSPDRWGRNLIAKQQREEAGRPGEPLRTLDEVDYLLGVLDRTRQGALRFSLSGETSFLSASSAIPPIIQLPELLEASATIAREQEGRTELKMLLDAGSGSLGGARPKASVVEGDRLMLAKFSHPGDEWDVMAWEKTALDLAQAAGIVVPATRLVPIGDQKALVIERFDRAGSRIDGARLPYLSAMSLLGARDGEVRDYAEVAEALVPFVGDVEKGLEELFKRIAFSIAIHNVDDHLRNIGFIRMQSGWTLAPLFDVNPDPHKDASRSTTIMGEAGRDEVEGLKAMLSDFGLDLNRASQLIEIVLAAIGRWQSFARRNGCRDAEMRLFAPVFQDRARALKEAFVR</sequence>
<dbReference type="Pfam" id="PF13657">
    <property type="entry name" value="Couple_hipA"/>
    <property type="match status" value="1"/>
</dbReference>
<evidence type="ECO:0000256" key="3">
    <source>
        <dbReference type="ARBA" id="ARBA00022777"/>
    </source>
</evidence>
<protein>
    <submittedName>
        <fullName evidence="6">Type II toxin-antitoxin system HipA family toxin</fullName>
    </submittedName>
</protein>
<evidence type="ECO:0000313" key="7">
    <source>
        <dbReference type="Proteomes" id="UP001232750"/>
    </source>
</evidence>
<dbReference type="InterPro" id="IPR017508">
    <property type="entry name" value="HipA_N1"/>
</dbReference>
<evidence type="ECO:0000256" key="2">
    <source>
        <dbReference type="ARBA" id="ARBA00022679"/>
    </source>
</evidence>
<proteinExistence type="inferred from homology"/>
<dbReference type="Pfam" id="PF07804">
    <property type="entry name" value="HipA_C"/>
    <property type="match status" value="1"/>
</dbReference>
<dbReference type="InterPro" id="IPR052028">
    <property type="entry name" value="HipA_Ser/Thr_kinase"/>
</dbReference>
<organism evidence="6 7">
    <name type="scientific">Gordonibacter faecis</name>
    <dbReference type="NCBI Taxonomy" id="3047475"/>
    <lineage>
        <taxon>Bacteria</taxon>
        <taxon>Bacillati</taxon>
        <taxon>Actinomycetota</taxon>
        <taxon>Coriobacteriia</taxon>
        <taxon>Eggerthellales</taxon>
        <taxon>Eggerthellaceae</taxon>
        <taxon>Gordonibacter</taxon>
    </lineage>
</organism>
<dbReference type="EMBL" id="JASJEU010000012">
    <property type="protein sequence ID" value="MDJ1650219.1"/>
    <property type="molecule type" value="Genomic_DNA"/>
</dbReference>
<dbReference type="InterPro" id="IPR012893">
    <property type="entry name" value="HipA-like_C"/>
</dbReference>
<evidence type="ECO:0000259" key="5">
    <source>
        <dbReference type="Pfam" id="PF13657"/>
    </source>
</evidence>
<dbReference type="PANTHER" id="PTHR37419:SF8">
    <property type="entry name" value="TOXIN YJJJ"/>
    <property type="match status" value="1"/>
</dbReference>
<evidence type="ECO:0000259" key="4">
    <source>
        <dbReference type="Pfam" id="PF07804"/>
    </source>
</evidence>